<dbReference type="AlphaFoldDB" id="A0A0C5VK65"/>
<name>A0A0C5VK65_9GAMM</name>
<accession>A0A0C5VK65</accession>
<dbReference type="PATRIC" id="fig|1445510.3.peg.3011"/>
<dbReference type="HOGENOM" id="CLU_130827_1_0_6"/>
<dbReference type="EMBL" id="CP007142">
    <property type="protein sequence ID" value="AJQ95082.1"/>
    <property type="molecule type" value="Genomic_DNA"/>
</dbReference>
<feature type="domain" description="YdhG-like" evidence="1">
    <location>
        <begin position="19"/>
        <end position="121"/>
    </location>
</feature>
<keyword evidence="3" id="KW-1185">Reference proteome</keyword>
<proteinExistence type="predicted"/>
<dbReference type="Pfam" id="PF08818">
    <property type="entry name" value="DUF1801"/>
    <property type="match status" value="1"/>
</dbReference>
<organism evidence="2 3">
    <name type="scientific">Gynuella sunshinyii YC6258</name>
    <dbReference type="NCBI Taxonomy" id="1445510"/>
    <lineage>
        <taxon>Bacteria</taxon>
        <taxon>Pseudomonadati</taxon>
        <taxon>Pseudomonadota</taxon>
        <taxon>Gammaproteobacteria</taxon>
        <taxon>Oceanospirillales</taxon>
        <taxon>Saccharospirillaceae</taxon>
        <taxon>Gynuella</taxon>
    </lineage>
</organism>
<evidence type="ECO:0000313" key="2">
    <source>
        <dbReference type="EMBL" id="AJQ95082.1"/>
    </source>
</evidence>
<protein>
    <recommendedName>
        <fullName evidence="1">YdhG-like domain-containing protein</fullName>
    </recommendedName>
</protein>
<dbReference type="RefSeq" id="WP_044617458.1">
    <property type="nucleotide sequence ID" value="NZ_CP007142.1"/>
</dbReference>
<evidence type="ECO:0000259" key="1">
    <source>
        <dbReference type="Pfam" id="PF08818"/>
    </source>
</evidence>
<gene>
    <name evidence="2" type="ORF">YC6258_03044</name>
</gene>
<evidence type="ECO:0000313" key="3">
    <source>
        <dbReference type="Proteomes" id="UP000032266"/>
    </source>
</evidence>
<dbReference type="KEGG" id="gsn:YC6258_03044"/>
<dbReference type="SUPFAM" id="SSF159888">
    <property type="entry name" value="YdhG-like"/>
    <property type="match status" value="1"/>
</dbReference>
<dbReference type="InterPro" id="IPR014922">
    <property type="entry name" value="YdhG-like"/>
</dbReference>
<dbReference type="STRING" id="1445510.YC6258_03044"/>
<dbReference type="Proteomes" id="UP000032266">
    <property type="component" value="Chromosome"/>
</dbReference>
<reference evidence="2 3" key="1">
    <citation type="submission" date="2014-01" db="EMBL/GenBank/DDBJ databases">
        <title>Full genme sequencing of cellulolytic bacterium Gynuella sunshinyii YC6258T gen. nov., sp. nov.</title>
        <authorList>
            <person name="Khan H."/>
            <person name="Chung E.J."/>
            <person name="Chung Y.R."/>
        </authorList>
    </citation>
    <scope>NUCLEOTIDE SEQUENCE [LARGE SCALE GENOMIC DNA]</scope>
    <source>
        <strain evidence="2 3">YC6258</strain>
    </source>
</reference>
<sequence length="134" mass="15630">MNADVQEKFDSYPTQIKPLILQLREIVFSVAEDLSLGEIDETLKWGEPSYQVKTGTPVRMDWKAKYPNQYFLFFQCQTKLVDTFRELYAEDLEFQDNRAIVLNVNSALPKKAIRHCIELAMKYKSIRHLPLLGS</sequence>
<dbReference type="OrthoDB" id="328972at2"/>